<dbReference type="Proteomes" id="UP000708208">
    <property type="component" value="Unassembled WGS sequence"/>
</dbReference>
<accession>A0A8J2J482</accession>
<reference evidence="1" key="1">
    <citation type="submission" date="2021-06" db="EMBL/GenBank/DDBJ databases">
        <authorList>
            <person name="Hodson N. C."/>
            <person name="Mongue J. A."/>
            <person name="Jaron S. K."/>
        </authorList>
    </citation>
    <scope>NUCLEOTIDE SEQUENCE</scope>
</reference>
<keyword evidence="2" id="KW-1185">Reference proteome</keyword>
<name>A0A8J2J482_9HEXA</name>
<dbReference type="EMBL" id="CAJVCH010022032">
    <property type="protein sequence ID" value="CAG7692465.1"/>
    <property type="molecule type" value="Genomic_DNA"/>
</dbReference>
<dbReference type="AlphaFoldDB" id="A0A8J2J482"/>
<comment type="caution">
    <text evidence="1">The sequence shown here is derived from an EMBL/GenBank/DDBJ whole genome shotgun (WGS) entry which is preliminary data.</text>
</comment>
<gene>
    <name evidence="1" type="ORF">AFUS01_LOCUS3650</name>
</gene>
<feature type="non-terminal residue" evidence="1">
    <location>
        <position position="1"/>
    </location>
</feature>
<evidence type="ECO:0000313" key="1">
    <source>
        <dbReference type="EMBL" id="CAG7692465.1"/>
    </source>
</evidence>
<feature type="non-terminal residue" evidence="1">
    <location>
        <position position="111"/>
    </location>
</feature>
<sequence>CWKVNDKSQPGRCLAGLSFCDALEQKLLIVLGDLRAFTVDVSCSVLDDMGKYDTSRDGVGSGGFAFGSEIQDISKTVKNMLKKSATQPLMCSNQEVQGEDLEKFTVEALEL</sequence>
<protein>
    <submittedName>
        <fullName evidence="1">Uncharacterized protein</fullName>
    </submittedName>
</protein>
<dbReference type="OrthoDB" id="341482at2759"/>
<organism evidence="1 2">
    <name type="scientific">Allacma fusca</name>
    <dbReference type="NCBI Taxonomy" id="39272"/>
    <lineage>
        <taxon>Eukaryota</taxon>
        <taxon>Metazoa</taxon>
        <taxon>Ecdysozoa</taxon>
        <taxon>Arthropoda</taxon>
        <taxon>Hexapoda</taxon>
        <taxon>Collembola</taxon>
        <taxon>Symphypleona</taxon>
        <taxon>Sminthuridae</taxon>
        <taxon>Allacma</taxon>
    </lineage>
</organism>
<evidence type="ECO:0000313" key="2">
    <source>
        <dbReference type="Proteomes" id="UP000708208"/>
    </source>
</evidence>
<proteinExistence type="predicted"/>